<feature type="transmembrane region" description="Helical" evidence="1">
    <location>
        <begin position="40"/>
        <end position="59"/>
    </location>
</feature>
<evidence type="ECO:0000256" key="1">
    <source>
        <dbReference type="SAM" id="Phobius"/>
    </source>
</evidence>
<protein>
    <submittedName>
        <fullName evidence="2">Uncharacterized protein</fullName>
    </submittedName>
</protein>
<feature type="transmembrane region" description="Helical" evidence="1">
    <location>
        <begin position="100"/>
        <end position="121"/>
    </location>
</feature>
<organism evidence="2">
    <name type="scientific">Actinomyces succiniciruminis</name>
    <dbReference type="NCBI Taxonomy" id="1522002"/>
    <lineage>
        <taxon>Bacteria</taxon>
        <taxon>Bacillati</taxon>
        <taxon>Actinomycetota</taxon>
        <taxon>Actinomycetes</taxon>
        <taxon>Actinomycetales</taxon>
        <taxon>Actinomycetaceae</taxon>
        <taxon>Actinomyces</taxon>
    </lineage>
</organism>
<dbReference type="EMBL" id="LK995517">
    <property type="protein sequence ID" value="CED91688.1"/>
    <property type="molecule type" value="Genomic_DNA"/>
</dbReference>
<sequence length="130" mass="13880">MNPGILMGIVVNVLFGALFVAAIALPWTRLGHGAGRGARVLATVVAAIMVGTAWSYTLADVQTTGPGGGAVWCGSSCAFMLDPRLQEFEGLPYECIVHSWIAVAVLFALAVAVLMAQRYVLRLVARRRRH</sequence>
<keyword evidence="1" id="KW-0812">Transmembrane</keyword>
<name>A0A1L7RQ74_9ACTO</name>
<dbReference type="AlphaFoldDB" id="A0A1L7RQ74"/>
<keyword evidence="1" id="KW-0472">Membrane</keyword>
<dbReference type="RefSeq" id="WP_210580624.1">
    <property type="nucleotide sequence ID" value="NZ_LK995517.1"/>
</dbReference>
<proteinExistence type="predicted"/>
<keyword evidence="1" id="KW-1133">Transmembrane helix</keyword>
<feature type="transmembrane region" description="Helical" evidence="1">
    <location>
        <begin position="6"/>
        <end position="28"/>
    </location>
</feature>
<gene>
    <name evidence="2" type="ORF">AAM4_1856</name>
</gene>
<evidence type="ECO:0000313" key="2">
    <source>
        <dbReference type="EMBL" id="CED91688.1"/>
    </source>
</evidence>
<reference evidence="2" key="1">
    <citation type="submission" date="2014-07" db="EMBL/GenBank/DDBJ databases">
        <authorList>
            <person name="Zhang J.E."/>
            <person name="Yang H."/>
            <person name="Guo J."/>
            <person name="Deng Z."/>
            <person name="Luo H."/>
            <person name="Luo M."/>
            <person name="Zhao B."/>
        </authorList>
    </citation>
    <scope>NUCLEOTIDE SEQUENCE</scope>
    <source>
        <strain evidence="2">AM4</strain>
    </source>
</reference>
<accession>A0A1L7RQ74</accession>